<dbReference type="Proteomes" id="UP000010366">
    <property type="component" value="Chromosome"/>
</dbReference>
<organism evidence="1 2">
    <name type="scientific">Chamaesiphon minutus (strain ATCC 27169 / PCC 6605)</name>
    <dbReference type="NCBI Taxonomy" id="1173020"/>
    <lineage>
        <taxon>Bacteria</taxon>
        <taxon>Bacillati</taxon>
        <taxon>Cyanobacteriota</taxon>
        <taxon>Cyanophyceae</taxon>
        <taxon>Gomontiellales</taxon>
        <taxon>Chamaesiphonaceae</taxon>
        <taxon>Chamaesiphon</taxon>
    </lineage>
</organism>
<gene>
    <name evidence="1" type="ORF">Cha6605_2054</name>
</gene>
<protein>
    <submittedName>
        <fullName evidence="1">Uncharacterized protein</fullName>
    </submittedName>
</protein>
<dbReference type="STRING" id="1173020.Cha6605_2054"/>
<dbReference type="HOGENOM" id="CLU_2286443_0_0_3"/>
<accession>K9UG11</accession>
<name>K9UG11_CHAP6</name>
<sequence length="101" mass="12299">MTFRTKPQYLYPILKDIEWSVPFLFERIYRIDYDITTKHWAAYPFSESLDRSIKPVVIVTIYGGWENPSYRWLRYGIDAIVEERNFDLMHHFFKQDILSSI</sequence>
<dbReference type="KEGG" id="cmp:Cha6605_2054"/>
<dbReference type="RefSeq" id="WP_015159311.1">
    <property type="nucleotide sequence ID" value="NC_019697.1"/>
</dbReference>
<keyword evidence="2" id="KW-1185">Reference proteome</keyword>
<proteinExistence type="predicted"/>
<dbReference type="EMBL" id="CP003600">
    <property type="protein sequence ID" value="AFY93149.1"/>
    <property type="molecule type" value="Genomic_DNA"/>
</dbReference>
<reference evidence="1 2" key="1">
    <citation type="submission" date="2012-05" db="EMBL/GenBank/DDBJ databases">
        <title>Finished chromosome of genome of Chamaesiphon sp. PCC 6605.</title>
        <authorList>
            <consortium name="US DOE Joint Genome Institute"/>
            <person name="Gugger M."/>
            <person name="Coursin T."/>
            <person name="Rippka R."/>
            <person name="Tandeau De Marsac N."/>
            <person name="Huntemann M."/>
            <person name="Wei C.-L."/>
            <person name="Han J."/>
            <person name="Detter J.C."/>
            <person name="Han C."/>
            <person name="Tapia R."/>
            <person name="Chen A."/>
            <person name="Kyrpides N."/>
            <person name="Mavromatis K."/>
            <person name="Markowitz V."/>
            <person name="Szeto E."/>
            <person name="Ivanova N."/>
            <person name="Pagani I."/>
            <person name="Pati A."/>
            <person name="Goodwin L."/>
            <person name="Nordberg H.P."/>
            <person name="Cantor M.N."/>
            <person name="Hua S.X."/>
            <person name="Woyke T."/>
            <person name="Kerfeld C.A."/>
        </authorList>
    </citation>
    <scope>NUCLEOTIDE SEQUENCE [LARGE SCALE GENOMIC DNA]</scope>
    <source>
        <strain evidence="2">ATCC 27169 / PCC 6605</strain>
    </source>
</reference>
<dbReference type="AlphaFoldDB" id="K9UG11"/>
<evidence type="ECO:0000313" key="1">
    <source>
        <dbReference type="EMBL" id="AFY93149.1"/>
    </source>
</evidence>
<evidence type="ECO:0000313" key="2">
    <source>
        <dbReference type="Proteomes" id="UP000010366"/>
    </source>
</evidence>